<evidence type="ECO:0000313" key="8">
    <source>
        <dbReference type="EMBL" id="MDC8755648.1"/>
    </source>
</evidence>
<keyword evidence="2" id="KW-0813">Transport</keyword>
<feature type="transmembrane region" description="Helical" evidence="6">
    <location>
        <begin position="333"/>
        <end position="351"/>
    </location>
</feature>
<feature type="transmembrane region" description="Helical" evidence="6">
    <location>
        <begin position="62"/>
        <end position="81"/>
    </location>
</feature>
<dbReference type="Pfam" id="PF07690">
    <property type="entry name" value="MFS_1"/>
    <property type="match status" value="1"/>
</dbReference>
<accession>A0ABT5JSA0</accession>
<sequence length="509" mass="53767">MTQSGVPAAAGDNAAVEGFGSAGYRGYVLGALLVVYIFNFIDRTIVNILTEPIKLSFGLEDWQMGLLGGPAFAVLYTFLGIPIARLAERYNRVLIIAGAVAIWSLFTALCGFAASFLGLFLFRIGVSIGEAGCTPPAQSLIADYFKPSRRATAVSIYALGVPLGGMLASIFGGQLAGLDGAAFGAWLDGLGLGWMFGGIDWASVEGWRVAFVVVGVPGLLLSLIVWRTVREPPRGYTDPVALQGLQRASLREALGVLLKKPAYRHVVIGATLASFVGYGIGQFTTSFLIRTHKLSIADASLLFGIILGLMAALGVFSSGWLSDRLSKRYPNALSWLPAIGMSASVPLYAFGFMADSLWLAMPALMVAAMIHYFYLGPMYAVSGGVVDSRMRATAVAITLFVVNLLGYGLGPLLIGILSTVLKSAFLESAGLGLTLEVCKPLMALAPDARAALDASAIERLAACADSEARGLQWSIVIFACGYGWAALHYLLAGRTLQTDMIAYGGQTAR</sequence>
<gene>
    <name evidence="8" type="ORF">OIK40_13440</name>
</gene>
<evidence type="ECO:0000313" key="9">
    <source>
        <dbReference type="Proteomes" id="UP001216558"/>
    </source>
</evidence>
<organism evidence="8 9">
    <name type="scientific">Erythrobacter fulvus</name>
    <dbReference type="NCBI Taxonomy" id="2987523"/>
    <lineage>
        <taxon>Bacteria</taxon>
        <taxon>Pseudomonadati</taxon>
        <taxon>Pseudomonadota</taxon>
        <taxon>Alphaproteobacteria</taxon>
        <taxon>Sphingomonadales</taxon>
        <taxon>Erythrobacteraceae</taxon>
        <taxon>Erythrobacter/Porphyrobacter group</taxon>
        <taxon>Erythrobacter</taxon>
    </lineage>
</organism>
<feature type="transmembrane region" description="Helical" evidence="6">
    <location>
        <begin position="266"/>
        <end position="289"/>
    </location>
</feature>
<evidence type="ECO:0000256" key="5">
    <source>
        <dbReference type="ARBA" id="ARBA00023136"/>
    </source>
</evidence>
<keyword evidence="5 6" id="KW-0472">Membrane</keyword>
<dbReference type="InterPro" id="IPR044770">
    <property type="entry name" value="MFS_spinster-like"/>
</dbReference>
<evidence type="ECO:0000256" key="3">
    <source>
        <dbReference type="ARBA" id="ARBA00022692"/>
    </source>
</evidence>
<dbReference type="Proteomes" id="UP001216558">
    <property type="component" value="Unassembled WGS sequence"/>
</dbReference>
<reference evidence="8 9" key="1">
    <citation type="submission" date="2022-10" db="EMBL/GenBank/DDBJ databases">
        <title>Erythrobacter sp. sf7 Genome sequencing.</title>
        <authorList>
            <person name="Park S."/>
        </authorList>
    </citation>
    <scope>NUCLEOTIDE SEQUENCE [LARGE SCALE GENOMIC DNA]</scope>
    <source>
        <strain evidence="9">sf7</strain>
    </source>
</reference>
<protein>
    <submittedName>
        <fullName evidence="8">MFS transporter</fullName>
    </submittedName>
</protein>
<name>A0ABT5JSA0_9SPHN</name>
<evidence type="ECO:0000256" key="4">
    <source>
        <dbReference type="ARBA" id="ARBA00022989"/>
    </source>
</evidence>
<dbReference type="RefSeq" id="WP_273678859.1">
    <property type="nucleotide sequence ID" value="NZ_JAQQXQ010000012.1"/>
</dbReference>
<dbReference type="PANTHER" id="PTHR23505">
    <property type="entry name" value="SPINSTER"/>
    <property type="match status" value="1"/>
</dbReference>
<dbReference type="SUPFAM" id="SSF103473">
    <property type="entry name" value="MFS general substrate transporter"/>
    <property type="match status" value="1"/>
</dbReference>
<evidence type="ECO:0000256" key="2">
    <source>
        <dbReference type="ARBA" id="ARBA00022448"/>
    </source>
</evidence>
<feature type="transmembrane region" description="Helical" evidence="6">
    <location>
        <begin position="93"/>
        <end position="122"/>
    </location>
</feature>
<dbReference type="Gene3D" id="1.20.1250.20">
    <property type="entry name" value="MFS general substrate transporter like domains"/>
    <property type="match status" value="1"/>
</dbReference>
<feature type="transmembrane region" description="Helical" evidence="6">
    <location>
        <begin position="357"/>
        <end position="375"/>
    </location>
</feature>
<feature type="transmembrane region" description="Helical" evidence="6">
    <location>
        <begin position="24"/>
        <end position="41"/>
    </location>
</feature>
<keyword evidence="3 6" id="KW-0812">Transmembrane</keyword>
<keyword evidence="9" id="KW-1185">Reference proteome</keyword>
<dbReference type="InterPro" id="IPR011701">
    <property type="entry name" value="MFS"/>
</dbReference>
<feature type="transmembrane region" description="Helical" evidence="6">
    <location>
        <begin position="395"/>
        <end position="417"/>
    </location>
</feature>
<dbReference type="EMBL" id="JAQQXQ010000012">
    <property type="protein sequence ID" value="MDC8755648.1"/>
    <property type="molecule type" value="Genomic_DNA"/>
</dbReference>
<comment type="caution">
    <text evidence="8">The sequence shown here is derived from an EMBL/GenBank/DDBJ whole genome shotgun (WGS) entry which is preliminary data.</text>
</comment>
<dbReference type="InterPro" id="IPR036259">
    <property type="entry name" value="MFS_trans_sf"/>
</dbReference>
<keyword evidence="4 6" id="KW-1133">Transmembrane helix</keyword>
<feature type="transmembrane region" description="Helical" evidence="6">
    <location>
        <begin position="301"/>
        <end position="321"/>
    </location>
</feature>
<dbReference type="PANTHER" id="PTHR23505:SF79">
    <property type="entry name" value="PROTEIN SPINSTER"/>
    <property type="match status" value="1"/>
</dbReference>
<feature type="transmembrane region" description="Helical" evidence="6">
    <location>
        <begin position="156"/>
        <end position="187"/>
    </location>
</feature>
<feature type="transmembrane region" description="Helical" evidence="6">
    <location>
        <begin position="471"/>
        <end position="491"/>
    </location>
</feature>
<evidence type="ECO:0000259" key="7">
    <source>
        <dbReference type="PROSITE" id="PS50850"/>
    </source>
</evidence>
<proteinExistence type="predicted"/>
<feature type="domain" description="Major facilitator superfamily (MFS) profile" evidence="7">
    <location>
        <begin position="28"/>
        <end position="447"/>
    </location>
</feature>
<dbReference type="CDD" id="cd17328">
    <property type="entry name" value="MFS_spinster_like"/>
    <property type="match status" value="1"/>
</dbReference>
<feature type="transmembrane region" description="Helical" evidence="6">
    <location>
        <begin position="207"/>
        <end position="226"/>
    </location>
</feature>
<comment type="subcellular location">
    <subcellularLocation>
        <location evidence="1">Membrane</location>
        <topology evidence="1">Multi-pass membrane protein</topology>
    </subcellularLocation>
</comment>
<evidence type="ECO:0000256" key="6">
    <source>
        <dbReference type="SAM" id="Phobius"/>
    </source>
</evidence>
<dbReference type="InterPro" id="IPR020846">
    <property type="entry name" value="MFS_dom"/>
</dbReference>
<evidence type="ECO:0000256" key="1">
    <source>
        <dbReference type="ARBA" id="ARBA00004141"/>
    </source>
</evidence>
<dbReference type="PROSITE" id="PS50850">
    <property type="entry name" value="MFS"/>
    <property type="match status" value="1"/>
</dbReference>